<evidence type="ECO:0000259" key="3">
    <source>
        <dbReference type="PROSITE" id="PS51186"/>
    </source>
</evidence>
<dbReference type="Pfam" id="PF00583">
    <property type="entry name" value="Acetyltransf_1"/>
    <property type="match status" value="1"/>
</dbReference>
<proteinExistence type="predicted"/>
<organism evidence="4 5">
    <name type="scientific">Ignatzschineria rhizosphaerae</name>
    <dbReference type="NCBI Taxonomy" id="2923279"/>
    <lineage>
        <taxon>Bacteria</taxon>
        <taxon>Pseudomonadati</taxon>
        <taxon>Pseudomonadota</taxon>
        <taxon>Gammaproteobacteria</taxon>
        <taxon>Cardiobacteriales</taxon>
        <taxon>Ignatzschineriaceae</taxon>
        <taxon>Ignatzschineria</taxon>
    </lineage>
</organism>
<evidence type="ECO:0000313" key="5">
    <source>
        <dbReference type="Proteomes" id="UP000829542"/>
    </source>
</evidence>
<dbReference type="InterPro" id="IPR016181">
    <property type="entry name" value="Acyl_CoA_acyltransferase"/>
</dbReference>
<dbReference type="SUPFAM" id="SSF55729">
    <property type="entry name" value="Acyl-CoA N-acyltransferases (Nat)"/>
    <property type="match status" value="1"/>
</dbReference>
<dbReference type="PANTHER" id="PTHR43420">
    <property type="entry name" value="ACETYLTRANSFERASE"/>
    <property type="match status" value="1"/>
</dbReference>
<evidence type="ECO:0000313" key="4">
    <source>
        <dbReference type="EMBL" id="UNM96370.1"/>
    </source>
</evidence>
<dbReference type="CDD" id="cd04301">
    <property type="entry name" value="NAT_SF"/>
    <property type="match status" value="1"/>
</dbReference>
<dbReference type="Proteomes" id="UP000829542">
    <property type="component" value="Chromosome"/>
</dbReference>
<dbReference type="InterPro" id="IPR000182">
    <property type="entry name" value="GNAT_dom"/>
</dbReference>
<keyword evidence="2" id="KW-0012">Acyltransferase</keyword>
<dbReference type="RefSeq" id="WP_242149830.1">
    <property type="nucleotide sequence ID" value="NZ_CP093379.1"/>
</dbReference>
<keyword evidence="1" id="KW-0808">Transferase</keyword>
<dbReference type="PROSITE" id="PS51186">
    <property type="entry name" value="GNAT"/>
    <property type="match status" value="1"/>
</dbReference>
<name>A0ABY3X397_9GAMM</name>
<evidence type="ECO:0000256" key="1">
    <source>
        <dbReference type="ARBA" id="ARBA00022679"/>
    </source>
</evidence>
<keyword evidence="5" id="KW-1185">Reference proteome</keyword>
<dbReference type="Gene3D" id="3.40.630.30">
    <property type="match status" value="1"/>
</dbReference>
<accession>A0ABY3X397</accession>
<evidence type="ECO:0000256" key="2">
    <source>
        <dbReference type="ARBA" id="ARBA00023315"/>
    </source>
</evidence>
<dbReference type="InterPro" id="IPR050680">
    <property type="entry name" value="YpeA/RimI_acetyltransf"/>
</dbReference>
<dbReference type="EMBL" id="CP093379">
    <property type="protein sequence ID" value="UNM96370.1"/>
    <property type="molecule type" value="Genomic_DNA"/>
</dbReference>
<gene>
    <name evidence="4" type="ORF">MMG00_00335</name>
</gene>
<sequence length="140" mass="15923">MLEISIKNSTNDDNASAVKTILAAYNKKHTEHLTDCNNDPLEIIAKENGKIIAGLLGRSIWGTLQIQFLAVDEAYKGQGLGKKLMLEAERIARERKCHYIAVDTFSFQAPEFYKALGYKIFAEEVDFPLTFSRYYLRKTL</sequence>
<feature type="domain" description="N-acetyltransferase" evidence="3">
    <location>
        <begin position="4"/>
        <end position="140"/>
    </location>
</feature>
<protein>
    <submittedName>
        <fullName evidence="4">GNAT family N-acetyltransferase</fullName>
    </submittedName>
</protein>
<reference evidence="4 5" key="1">
    <citation type="submission" date="2022-03" db="EMBL/GenBank/DDBJ databases">
        <title>Ignatzschineria rhizosphaerae HR5S32.</title>
        <authorList>
            <person name="Sun J.Q."/>
            <person name="Feng J.Y."/>
        </authorList>
    </citation>
    <scope>NUCLEOTIDE SEQUENCE [LARGE SCALE GENOMIC DNA]</scope>
    <source>
        <strain evidence="4 5">HR5S32</strain>
    </source>
</reference>